<reference evidence="2 3" key="1">
    <citation type="submission" date="2020-08" db="EMBL/GenBank/DDBJ databases">
        <title>Genomic Encyclopedia of Type Strains, Phase IV (KMG-IV): sequencing the most valuable type-strain genomes for metagenomic binning, comparative biology and taxonomic classification.</title>
        <authorList>
            <person name="Goeker M."/>
        </authorList>
    </citation>
    <scope>NUCLEOTIDE SEQUENCE [LARGE SCALE GENOMIC DNA]</scope>
    <source>
        <strain evidence="2 3">DSM 25966</strain>
    </source>
</reference>
<feature type="transmembrane region" description="Helical" evidence="1">
    <location>
        <begin position="445"/>
        <end position="465"/>
    </location>
</feature>
<feature type="transmembrane region" description="Helical" evidence="1">
    <location>
        <begin position="128"/>
        <end position="145"/>
    </location>
</feature>
<dbReference type="Proteomes" id="UP000553963">
    <property type="component" value="Unassembled WGS sequence"/>
</dbReference>
<feature type="transmembrane region" description="Helical" evidence="1">
    <location>
        <begin position="206"/>
        <end position="225"/>
    </location>
</feature>
<evidence type="ECO:0000313" key="2">
    <source>
        <dbReference type="EMBL" id="MBB3932805.1"/>
    </source>
</evidence>
<feature type="transmembrane region" description="Helical" evidence="1">
    <location>
        <begin position="182"/>
        <end position="200"/>
    </location>
</feature>
<dbReference type="AlphaFoldDB" id="A0A840AWN3"/>
<feature type="transmembrane region" description="Helical" evidence="1">
    <location>
        <begin position="477"/>
        <end position="498"/>
    </location>
</feature>
<accession>A0A840AWN3</accession>
<feature type="transmembrane region" description="Helical" evidence="1">
    <location>
        <begin position="232"/>
        <end position="252"/>
    </location>
</feature>
<evidence type="ECO:0000313" key="3">
    <source>
        <dbReference type="Proteomes" id="UP000553963"/>
    </source>
</evidence>
<keyword evidence="1" id="KW-1133">Transmembrane helix</keyword>
<protein>
    <recommendedName>
        <fullName evidence="4">Transmembrane protein</fullName>
    </recommendedName>
</protein>
<dbReference type="RefSeq" id="WP_183400473.1">
    <property type="nucleotide sequence ID" value="NZ_JACIDS010000005.1"/>
</dbReference>
<feature type="transmembrane region" description="Helical" evidence="1">
    <location>
        <begin position="151"/>
        <end position="173"/>
    </location>
</feature>
<feature type="transmembrane region" description="Helical" evidence="1">
    <location>
        <begin position="20"/>
        <end position="42"/>
    </location>
</feature>
<keyword evidence="1" id="KW-0812">Transmembrane</keyword>
<keyword evidence="1" id="KW-0472">Membrane</keyword>
<dbReference type="EMBL" id="JACIDS010000005">
    <property type="protein sequence ID" value="MBB3932805.1"/>
    <property type="molecule type" value="Genomic_DNA"/>
</dbReference>
<name>A0A840AWN3_9HYPH</name>
<evidence type="ECO:0000256" key="1">
    <source>
        <dbReference type="SAM" id="Phobius"/>
    </source>
</evidence>
<keyword evidence="3" id="KW-1185">Reference proteome</keyword>
<feature type="transmembrane region" description="Helical" evidence="1">
    <location>
        <begin position="96"/>
        <end position="116"/>
    </location>
</feature>
<feature type="transmembrane region" description="Helical" evidence="1">
    <location>
        <begin position="510"/>
        <end position="532"/>
    </location>
</feature>
<organism evidence="2 3">
    <name type="scientific">Kaistia hirudinis</name>
    <dbReference type="NCBI Taxonomy" id="1293440"/>
    <lineage>
        <taxon>Bacteria</taxon>
        <taxon>Pseudomonadati</taxon>
        <taxon>Pseudomonadota</taxon>
        <taxon>Alphaproteobacteria</taxon>
        <taxon>Hyphomicrobiales</taxon>
        <taxon>Kaistiaceae</taxon>
        <taxon>Kaistia</taxon>
    </lineage>
</organism>
<comment type="caution">
    <text evidence="2">The sequence shown here is derived from an EMBL/GenBank/DDBJ whole genome shotgun (WGS) entry which is preliminary data.</text>
</comment>
<sequence length="543" mass="57690">MRRLAPPFGSQDDGGRPRAILSALCVAISVLLVAVYLIGASIRPLVLVIGPDSWGYLRLAIHLDTGLPVGAIGTRSIGYPLFVAPILALRGQLPDIAVAQTLLVALMAVIAAAVNLRIHRVLGQRERSMFSIISTPLLVLAILSYEPTTGYAFSILPETLYGFLIVLCVFLCLEHVVKPSGTIRAILVAVMVFLAVWLVYVKPHAILFVSFLIGYVLYDILSSILAKSWRYAIASTLAFVAAGVAASLLIIAPDVMLKRQFGRYAESFGALTFFCNHPAIVLPAVRGLGLPEAFTADMERVLQQTIDNGANGWPVLGVNGDDCVYRSPLRQRLGGYFGDDDKASLKFLNDAAIHGILMNPAGMARIVVREFAYGLAHPFPNLAEPMGTGRDVYDGLAQREAELIGRYGTVGAKMAGVVGDPLGTAAPALASFGRAILSLLDAAAAYLWLLIGVWAAILVGVSVRMGRARVVLRSARGIGIIVGAYLSSIAIVAVAHTFDIARYAEAIAPLAMLAMVVSLASLLAATAQTVAARPLREAPGRSL</sequence>
<evidence type="ECO:0008006" key="4">
    <source>
        <dbReference type="Google" id="ProtNLM"/>
    </source>
</evidence>
<proteinExistence type="predicted"/>
<gene>
    <name evidence="2" type="ORF">GGR25_003869</name>
</gene>